<feature type="transmembrane region" description="Helical" evidence="1">
    <location>
        <begin position="27"/>
        <end position="49"/>
    </location>
</feature>
<dbReference type="Proteomes" id="UP000509626">
    <property type="component" value="Chromosome"/>
</dbReference>
<gene>
    <name evidence="2" type="ORF">HUG12_16650</name>
</gene>
<keyword evidence="1" id="KW-0812">Transmembrane</keyword>
<dbReference type="AlphaFoldDB" id="A0A7D5LCG2"/>
<sequence>MDISNVLGERLTAEEDGGRDVVQSSRLASILVLLAMLGSFFLVLVVLSYV</sequence>
<dbReference type="EMBL" id="CP058579">
    <property type="protein sequence ID" value="QLG63271.1"/>
    <property type="molecule type" value="Genomic_DNA"/>
</dbReference>
<organism evidence="2 3">
    <name type="scientific">Halorarum salinum</name>
    <dbReference type="NCBI Taxonomy" id="2743089"/>
    <lineage>
        <taxon>Archaea</taxon>
        <taxon>Methanobacteriati</taxon>
        <taxon>Methanobacteriota</taxon>
        <taxon>Stenosarchaea group</taxon>
        <taxon>Halobacteria</taxon>
        <taxon>Halobacteriales</taxon>
        <taxon>Haloferacaceae</taxon>
        <taxon>Halorarum</taxon>
    </lineage>
</organism>
<evidence type="ECO:0000256" key="1">
    <source>
        <dbReference type="SAM" id="Phobius"/>
    </source>
</evidence>
<evidence type="ECO:0000313" key="3">
    <source>
        <dbReference type="Proteomes" id="UP000509626"/>
    </source>
</evidence>
<evidence type="ECO:0000313" key="2">
    <source>
        <dbReference type="EMBL" id="QLG63271.1"/>
    </source>
</evidence>
<dbReference type="RefSeq" id="WP_179269856.1">
    <property type="nucleotide sequence ID" value="NZ_CP058579.1"/>
</dbReference>
<accession>A0A7D5LCG2</accession>
<keyword evidence="3" id="KW-1185">Reference proteome</keyword>
<name>A0A7D5LCG2_9EURY</name>
<reference evidence="2 3" key="1">
    <citation type="submission" date="2020-06" db="EMBL/GenBank/DDBJ databases">
        <title>NJ-3-1, isolated from saline soil.</title>
        <authorList>
            <person name="Cui H.L."/>
            <person name="Shi X."/>
        </authorList>
    </citation>
    <scope>NUCLEOTIDE SEQUENCE [LARGE SCALE GENOMIC DNA]</scope>
    <source>
        <strain evidence="2 3">NJ-3-1</strain>
    </source>
</reference>
<dbReference type="GeneID" id="56039123"/>
<dbReference type="KEGG" id="halu:HUG12_16650"/>
<protein>
    <submittedName>
        <fullName evidence="2">Uncharacterized protein</fullName>
    </submittedName>
</protein>
<proteinExistence type="predicted"/>
<keyword evidence="1" id="KW-0472">Membrane</keyword>
<keyword evidence="1" id="KW-1133">Transmembrane helix</keyword>